<sequence length="195" mass="22586">MKYIVGKPSILTAILLSTFYSLLGVAIYIFTPWEGMNYVGIVIIFLSIFVIFPEAACNELMWEIDTQTLKFTNYSKGIDKILIFYQQLFVAKRFPYQVVINLEQIDYIAVTYAKVPRAPFGAIGYDVWFNIHTYDGSVYSFIALTLSGKKDFNQAVDFMKEQGIHFKDGYHILDALHSHEHLSYYLERIDKEQSK</sequence>
<keyword evidence="3" id="KW-1185">Reference proteome</keyword>
<keyword evidence="1" id="KW-0472">Membrane</keyword>
<reference evidence="2 3" key="1">
    <citation type="journal article" date="2018" name="BMC Genomics">
        <title>Whole genome sequencing and function prediction of 133 gut anaerobes isolated from chicken caecum in pure cultures.</title>
        <authorList>
            <person name="Medvecky M."/>
            <person name="Cejkova D."/>
            <person name="Polansky O."/>
            <person name="Karasova D."/>
            <person name="Kubasova T."/>
            <person name="Cizek A."/>
            <person name="Rychlik I."/>
        </authorList>
    </citation>
    <scope>NUCLEOTIDE SEQUENCE [LARGE SCALE GENOMIC DNA]</scope>
    <source>
        <strain evidence="2 3">An13</strain>
    </source>
</reference>
<evidence type="ECO:0000313" key="3">
    <source>
        <dbReference type="Proteomes" id="UP000195305"/>
    </source>
</evidence>
<organism evidence="2 3">
    <name type="scientific">Massilimicrobiota timonensis</name>
    <dbReference type="NCBI Taxonomy" id="1776392"/>
    <lineage>
        <taxon>Bacteria</taxon>
        <taxon>Bacillati</taxon>
        <taxon>Bacillota</taxon>
        <taxon>Erysipelotrichia</taxon>
        <taxon>Erysipelotrichales</taxon>
        <taxon>Erysipelotrichaceae</taxon>
        <taxon>Massilimicrobiota</taxon>
    </lineage>
</organism>
<protein>
    <submittedName>
        <fullName evidence="2">Uncharacterized protein</fullName>
    </submittedName>
</protein>
<accession>A0A1Y4SWX4</accession>
<evidence type="ECO:0000313" key="2">
    <source>
        <dbReference type="EMBL" id="OUQ33293.1"/>
    </source>
</evidence>
<evidence type="ECO:0000256" key="1">
    <source>
        <dbReference type="SAM" id="Phobius"/>
    </source>
</evidence>
<dbReference type="RefSeq" id="WP_087359089.1">
    <property type="nucleotide sequence ID" value="NZ_NFLJ01000033.1"/>
</dbReference>
<keyword evidence="1" id="KW-0812">Transmembrane</keyword>
<proteinExistence type="predicted"/>
<dbReference type="Proteomes" id="UP000195305">
    <property type="component" value="Unassembled WGS sequence"/>
</dbReference>
<keyword evidence="1" id="KW-1133">Transmembrane helix</keyword>
<comment type="caution">
    <text evidence="2">The sequence shown here is derived from an EMBL/GenBank/DDBJ whole genome shotgun (WGS) entry which is preliminary data.</text>
</comment>
<gene>
    <name evidence="2" type="ORF">B5E75_10735</name>
</gene>
<feature type="transmembrane region" description="Helical" evidence="1">
    <location>
        <begin position="12"/>
        <end position="30"/>
    </location>
</feature>
<dbReference type="OrthoDB" id="1644449at2"/>
<dbReference type="EMBL" id="NFLJ01000033">
    <property type="protein sequence ID" value="OUQ33293.1"/>
    <property type="molecule type" value="Genomic_DNA"/>
</dbReference>
<dbReference type="AlphaFoldDB" id="A0A1Y4SWX4"/>
<name>A0A1Y4SWX4_9FIRM</name>
<feature type="transmembrane region" description="Helical" evidence="1">
    <location>
        <begin position="36"/>
        <end position="52"/>
    </location>
</feature>